<dbReference type="RefSeq" id="WP_238556848.1">
    <property type="nucleotide sequence ID" value="NZ_BAABVZ010000002.1"/>
</dbReference>
<proteinExistence type="predicted"/>
<name>A0A087CDY8_9BIFI</name>
<organism evidence="1 2">
    <name type="scientific">Bifidobacterium psychraerophilum</name>
    <dbReference type="NCBI Taxonomy" id="218140"/>
    <lineage>
        <taxon>Bacteria</taxon>
        <taxon>Bacillati</taxon>
        <taxon>Actinomycetota</taxon>
        <taxon>Actinomycetes</taxon>
        <taxon>Bifidobacteriales</taxon>
        <taxon>Bifidobacteriaceae</taxon>
        <taxon>Bifidobacterium</taxon>
    </lineage>
</organism>
<dbReference type="AlphaFoldDB" id="A0A087CDY8"/>
<evidence type="ECO:0000313" key="2">
    <source>
        <dbReference type="Proteomes" id="UP000029050"/>
    </source>
</evidence>
<reference evidence="1 2" key="1">
    <citation type="submission" date="2014-03" db="EMBL/GenBank/DDBJ databases">
        <title>Genomics of Bifidobacteria.</title>
        <authorList>
            <person name="Ventura M."/>
            <person name="Milani C."/>
            <person name="Lugli G.A."/>
        </authorList>
    </citation>
    <scope>NUCLEOTIDE SEQUENCE [LARGE SCALE GENOMIC DNA]</scope>
    <source>
        <strain evidence="1 2">LMG 21775</strain>
    </source>
</reference>
<sequence>MSDQVERYSHISVTQAGDTRATVEVTHIEIAEGFDPDTCCDEREKALIGMIRSYLRPEQAPDCLIRRLRHVMADVCAEQQLDSTRHEGSDDGTQEIAH</sequence>
<gene>
    <name evidence="1" type="ORF">BPSY_1896</name>
</gene>
<keyword evidence="2" id="KW-1185">Reference proteome</keyword>
<dbReference type="STRING" id="218140.BPSY_1896"/>
<comment type="caution">
    <text evidence="1">The sequence shown here is derived from an EMBL/GenBank/DDBJ whole genome shotgun (WGS) entry which is preliminary data.</text>
</comment>
<protein>
    <submittedName>
        <fullName evidence="1">Uncharacterized protein</fullName>
    </submittedName>
</protein>
<dbReference type="Proteomes" id="UP000029050">
    <property type="component" value="Unassembled WGS sequence"/>
</dbReference>
<evidence type="ECO:0000313" key="1">
    <source>
        <dbReference type="EMBL" id="KFI81488.1"/>
    </source>
</evidence>
<dbReference type="GeneID" id="98301088"/>
<dbReference type="EMBL" id="JGZI01000010">
    <property type="protein sequence ID" value="KFI81488.1"/>
    <property type="molecule type" value="Genomic_DNA"/>
</dbReference>
<accession>A0A087CDY8</accession>